<proteinExistence type="predicted"/>
<reference evidence="2 3" key="1">
    <citation type="submission" date="2019-06" db="EMBL/GenBank/DDBJ databases">
        <title>Sequencing the genomes of 1000 actinobacteria strains.</title>
        <authorList>
            <person name="Klenk H.-P."/>
        </authorList>
    </citation>
    <scope>NUCLEOTIDE SEQUENCE [LARGE SCALE GENOMIC DNA]</scope>
    <source>
        <strain evidence="2 3">DSM 46699</strain>
    </source>
</reference>
<keyword evidence="1" id="KW-0472">Membrane</keyword>
<dbReference type="InterPro" id="IPR036259">
    <property type="entry name" value="MFS_trans_sf"/>
</dbReference>
<feature type="transmembrane region" description="Helical" evidence="1">
    <location>
        <begin position="313"/>
        <end position="336"/>
    </location>
</feature>
<keyword evidence="1" id="KW-0812">Transmembrane</keyword>
<name>A0A561U834_9PSEU</name>
<evidence type="ECO:0000256" key="1">
    <source>
        <dbReference type="SAM" id="Phobius"/>
    </source>
</evidence>
<feature type="transmembrane region" description="Helical" evidence="1">
    <location>
        <begin position="198"/>
        <end position="221"/>
    </location>
</feature>
<evidence type="ECO:0000313" key="3">
    <source>
        <dbReference type="Proteomes" id="UP000316184"/>
    </source>
</evidence>
<dbReference type="Gene3D" id="1.20.1250.20">
    <property type="entry name" value="MFS general substrate transporter like domains"/>
    <property type="match status" value="1"/>
</dbReference>
<sequence length="385" mass="38844">MRARPVLLMAAGLHMVTETALAPFYPALFRAAFGVHDLAATGYFITFSRIAAIAAVPLWGMATRRWRIEQLVLVGQSVAVVLTACLALAPSYAVFTATGVALVAVKAVVLLAYPKTAGTHPGGLLPGVRQYVAVLQVSVVAASGLGTLIVSSPDPRQALPLLAVVEAGLLVVCVMALRTSEAGPVDSPVSTAPSMPRSALAPLAVLVLGFALAGAVVRPYFTEYTTGAGYSELVGALLFVAAHVAALASVLRLRAVPPGPVVPFALAAAGLAAQAAFTDPVLLALGRVVFGVGLGLGQVALDFRVLTAAQGSGAAYGLVAAAQHAGLLSAPLIAMAGATSDLALPLVIGAGLFAVLALVTAPVLNTASTPRPRSTEVTDVSVRAT</sequence>
<dbReference type="SUPFAM" id="SSF103473">
    <property type="entry name" value="MFS general substrate transporter"/>
    <property type="match status" value="1"/>
</dbReference>
<gene>
    <name evidence="2" type="ORF">FHU35_12535</name>
</gene>
<protein>
    <recommendedName>
        <fullName evidence="4">MFS transporter</fullName>
    </recommendedName>
</protein>
<feature type="transmembrane region" description="Helical" evidence="1">
    <location>
        <begin position="342"/>
        <end position="364"/>
    </location>
</feature>
<feature type="transmembrane region" description="Helical" evidence="1">
    <location>
        <begin position="233"/>
        <end position="253"/>
    </location>
</feature>
<feature type="transmembrane region" description="Helical" evidence="1">
    <location>
        <begin position="41"/>
        <end position="59"/>
    </location>
</feature>
<dbReference type="Proteomes" id="UP000316184">
    <property type="component" value="Unassembled WGS sequence"/>
</dbReference>
<dbReference type="EMBL" id="VIWX01000002">
    <property type="protein sequence ID" value="TWF95538.1"/>
    <property type="molecule type" value="Genomic_DNA"/>
</dbReference>
<dbReference type="RefSeq" id="WP_145738526.1">
    <property type="nucleotide sequence ID" value="NZ_VIWX01000002.1"/>
</dbReference>
<accession>A0A561U834</accession>
<feature type="transmembrane region" description="Helical" evidence="1">
    <location>
        <begin position="95"/>
        <end position="113"/>
    </location>
</feature>
<keyword evidence="3" id="KW-1185">Reference proteome</keyword>
<organism evidence="2 3">
    <name type="scientific">Saccharopolyspora dendranthemae</name>
    <dbReference type="NCBI Taxonomy" id="1181886"/>
    <lineage>
        <taxon>Bacteria</taxon>
        <taxon>Bacillati</taxon>
        <taxon>Actinomycetota</taxon>
        <taxon>Actinomycetes</taxon>
        <taxon>Pseudonocardiales</taxon>
        <taxon>Pseudonocardiaceae</taxon>
        <taxon>Saccharopolyspora</taxon>
    </lineage>
</organism>
<dbReference type="AlphaFoldDB" id="A0A561U834"/>
<feature type="transmembrane region" description="Helical" evidence="1">
    <location>
        <begin position="133"/>
        <end position="152"/>
    </location>
</feature>
<keyword evidence="1" id="KW-1133">Transmembrane helix</keyword>
<feature type="transmembrane region" description="Helical" evidence="1">
    <location>
        <begin position="158"/>
        <end position="177"/>
    </location>
</feature>
<evidence type="ECO:0000313" key="2">
    <source>
        <dbReference type="EMBL" id="TWF95538.1"/>
    </source>
</evidence>
<feature type="transmembrane region" description="Helical" evidence="1">
    <location>
        <begin position="283"/>
        <end position="301"/>
    </location>
</feature>
<dbReference type="OrthoDB" id="8579878at2"/>
<comment type="caution">
    <text evidence="2">The sequence shown here is derived from an EMBL/GenBank/DDBJ whole genome shotgun (WGS) entry which is preliminary data.</text>
</comment>
<evidence type="ECO:0008006" key="4">
    <source>
        <dbReference type="Google" id="ProtNLM"/>
    </source>
</evidence>